<dbReference type="PRINTS" id="PR00960">
    <property type="entry name" value="LMBPPROTEIN"/>
</dbReference>
<dbReference type="KEGG" id="sng:SNE_A16710"/>
<reference key="1">
    <citation type="journal article" date="2011" name="Mol. Biol. Evol.">
        <title>Unity in variety -- the pan-genome of the Chlamydiae.</title>
        <authorList>
            <person name="Collingro A."/>
            <person name="Tischler P."/>
            <person name="Weinmaier T."/>
            <person name="Penz T."/>
            <person name="Heinz E."/>
            <person name="Brunham R.C."/>
            <person name="Read T.D."/>
            <person name="Bavoil P.M."/>
            <person name="Sachse K."/>
            <person name="Kahane S."/>
            <person name="Friedman M.G."/>
            <person name="Rattei T."/>
            <person name="Myers G.S.A."/>
            <person name="Horn M."/>
        </authorList>
    </citation>
    <scope>NUCLEOTIDE SEQUENCE</scope>
    <source>
        <strain>Z</strain>
    </source>
</reference>
<feature type="domain" description="GHMP kinase C-terminal" evidence="3">
    <location>
        <begin position="124"/>
        <end position="193"/>
    </location>
</feature>
<reference evidence="4 5" key="2">
    <citation type="journal article" date="2011" name="Mol. Biol. Evol.">
        <title>Unity in variety--the pan-genome of the Chlamydiae.</title>
        <authorList>
            <person name="Collingro A."/>
            <person name="Tischler P."/>
            <person name="Weinmaier T."/>
            <person name="Penz T."/>
            <person name="Heinz E."/>
            <person name="Brunham R.C."/>
            <person name="Read T.D."/>
            <person name="Bavoil P.M."/>
            <person name="Sachse K."/>
            <person name="Kahane S."/>
            <person name="Friedman M.G."/>
            <person name="Rattei T."/>
            <person name="Myers G.S."/>
            <person name="Horn M."/>
        </authorList>
    </citation>
    <scope>NUCLEOTIDE SEQUENCE [LARGE SCALE GENOMIC DNA]</scope>
    <source>
        <strain evidence="5">ATCC VR-1471 / Z</strain>
    </source>
</reference>
<dbReference type="GO" id="GO:0050201">
    <property type="term" value="F:fucokinase activity"/>
    <property type="evidence" value="ECO:0007669"/>
    <property type="project" value="TreeGrafter"/>
</dbReference>
<name>F8L9L1_SIMNZ</name>
<dbReference type="GO" id="GO:0042352">
    <property type="term" value="P:GDP-L-fucose salvage"/>
    <property type="evidence" value="ECO:0007669"/>
    <property type="project" value="TreeGrafter"/>
</dbReference>
<organism evidence="4 5">
    <name type="scientific">Simkania negevensis (strain ATCC VR-1471 / DSM 27360 / Z)</name>
    <dbReference type="NCBI Taxonomy" id="331113"/>
    <lineage>
        <taxon>Bacteria</taxon>
        <taxon>Pseudomonadati</taxon>
        <taxon>Chlamydiota</taxon>
        <taxon>Chlamydiia</taxon>
        <taxon>Parachlamydiales</taxon>
        <taxon>Simkaniaceae</taxon>
        <taxon>Simkania</taxon>
    </lineage>
</organism>
<keyword evidence="5" id="KW-1185">Reference proteome</keyword>
<evidence type="ECO:0000313" key="5">
    <source>
        <dbReference type="Proteomes" id="UP000000496"/>
    </source>
</evidence>
<evidence type="ECO:0000313" key="4">
    <source>
        <dbReference type="EMBL" id="CCB89548.1"/>
    </source>
</evidence>
<sequence>MSALFSIRKQTIEPLKLARLAIHIEQEKLREIVGYQDQTLTAHGGFNRIDFLPDGTIDVAPVFSPLLPKLQNHLMLFYTGHSRFASDVAKSKVVNFKKNASRLHRLREMVDEATDRLQGGEKEILWFGELLDEAWQLKKGLSDKISNDSIDEIYSRAKQAGALGGKILGAGGGGFMLLFAPPELQPQVKSALSNIPKLCHIPFEFEDHGSHFLLDREHDFTLTKLHSPDF</sequence>
<dbReference type="InterPro" id="IPR013750">
    <property type="entry name" value="GHMP_kinase_C_dom"/>
</dbReference>
<proteinExistence type="predicted"/>
<dbReference type="InterPro" id="IPR052203">
    <property type="entry name" value="GHMP_Kinase-Related"/>
</dbReference>
<evidence type="ECO:0000256" key="1">
    <source>
        <dbReference type="ARBA" id="ARBA00022679"/>
    </source>
</evidence>
<gene>
    <name evidence="4" type="ordered locus">SNE_A16710</name>
</gene>
<dbReference type="Pfam" id="PF08544">
    <property type="entry name" value="GHMP_kinases_C"/>
    <property type="match status" value="1"/>
</dbReference>
<dbReference type="PANTHER" id="PTHR32463:SF0">
    <property type="entry name" value="L-FUCOSE KINASE"/>
    <property type="match status" value="1"/>
</dbReference>
<dbReference type="eggNOG" id="COG2605">
    <property type="taxonomic scope" value="Bacteria"/>
</dbReference>
<dbReference type="SUPFAM" id="SSF55060">
    <property type="entry name" value="GHMP Kinase, C-terminal domain"/>
    <property type="match status" value="1"/>
</dbReference>
<dbReference type="HOGENOM" id="CLU_048558_1_0_0"/>
<dbReference type="InterPro" id="IPR001174">
    <property type="entry name" value="HddA/FKP"/>
</dbReference>
<dbReference type="PANTHER" id="PTHR32463">
    <property type="entry name" value="L-FUCOSE KINASE"/>
    <property type="match status" value="1"/>
</dbReference>
<dbReference type="STRING" id="331113.SNE_A16710"/>
<dbReference type="InterPro" id="IPR036554">
    <property type="entry name" value="GHMP_kinase_C_sf"/>
</dbReference>
<dbReference type="Proteomes" id="UP000000496">
    <property type="component" value="Chromosome gsn.131"/>
</dbReference>
<dbReference type="Gene3D" id="3.30.230.120">
    <property type="match status" value="1"/>
</dbReference>
<dbReference type="EMBL" id="FR872582">
    <property type="protein sequence ID" value="CCB89548.1"/>
    <property type="molecule type" value="Genomic_DNA"/>
</dbReference>
<keyword evidence="1" id="KW-0808">Transferase</keyword>
<dbReference type="AlphaFoldDB" id="F8L9L1"/>
<evidence type="ECO:0000256" key="2">
    <source>
        <dbReference type="ARBA" id="ARBA00022777"/>
    </source>
</evidence>
<dbReference type="GO" id="GO:0005524">
    <property type="term" value="F:ATP binding"/>
    <property type="evidence" value="ECO:0007669"/>
    <property type="project" value="InterPro"/>
</dbReference>
<protein>
    <submittedName>
        <fullName evidence="4">Galactokinase/mevalonate kinase protein</fullName>
    </submittedName>
</protein>
<accession>F8L9L1</accession>
<keyword evidence="2 4" id="KW-0418">Kinase</keyword>
<evidence type="ECO:0000259" key="3">
    <source>
        <dbReference type="Pfam" id="PF08544"/>
    </source>
</evidence>